<gene>
    <name evidence="6" type="ORF">HW564_01090</name>
</gene>
<sequence length="150" mass="16882">MTSALTSIGGEDALRDLVETFYDRMETDPEAWPLHRLHFRGHGLNHTRQAQFEFLSGFLGGRAYYRERFGHMNLREIHAHVPIREADAELWLKTFDAALAECGLRGEVVDKFRATLRRAALMLVNDVPDWREESDGKARAAAGCPADGAA</sequence>
<evidence type="ECO:0000256" key="3">
    <source>
        <dbReference type="ARBA" id="ARBA00022723"/>
    </source>
</evidence>
<dbReference type="InterPro" id="IPR012292">
    <property type="entry name" value="Globin/Proto"/>
</dbReference>
<dbReference type="Pfam" id="PF01152">
    <property type="entry name" value="Bac_globin"/>
    <property type="match status" value="1"/>
</dbReference>
<keyword evidence="3" id="KW-0479">Metal-binding</keyword>
<reference evidence="6 7" key="1">
    <citation type="journal article" date="2020" name="Proc. Natl. Acad. Sci. U.S.A.">
        <title>Ecological drivers of bacterial community assembly in synthetic phycospheres.</title>
        <authorList>
            <person name="Fu H."/>
            <person name="Uchimiya M."/>
            <person name="Gore J."/>
            <person name="Moran M.A."/>
        </authorList>
    </citation>
    <scope>NUCLEOTIDE SEQUENCE [LARGE SCALE GENOMIC DNA]</scope>
    <source>
        <strain evidence="6">HF-Din03</strain>
    </source>
</reference>
<evidence type="ECO:0000256" key="2">
    <source>
        <dbReference type="ARBA" id="ARBA00022617"/>
    </source>
</evidence>
<dbReference type="Gene3D" id="1.10.490.10">
    <property type="entry name" value="Globins"/>
    <property type="match status" value="1"/>
</dbReference>
<evidence type="ECO:0000313" key="6">
    <source>
        <dbReference type="EMBL" id="NVK95497.1"/>
    </source>
</evidence>
<evidence type="ECO:0000256" key="5">
    <source>
        <dbReference type="ARBA" id="ARBA00034496"/>
    </source>
</evidence>
<comment type="similarity">
    <text evidence="5">Belongs to the truncated hemoglobin family. Group II subfamily.</text>
</comment>
<dbReference type="InterPro" id="IPR001486">
    <property type="entry name" value="Hemoglobin_trunc"/>
</dbReference>
<keyword evidence="1" id="KW-0813">Transport</keyword>
<dbReference type="GO" id="GO:0046872">
    <property type="term" value="F:metal ion binding"/>
    <property type="evidence" value="ECO:0007669"/>
    <property type="project" value="UniProtKB-KW"/>
</dbReference>
<dbReference type="PANTHER" id="PTHR47366:SF1">
    <property type="entry name" value="TWO-ON-TWO HEMOGLOBIN-3"/>
    <property type="match status" value="1"/>
</dbReference>
<dbReference type="Proteomes" id="UP000565723">
    <property type="component" value="Unassembled WGS sequence"/>
</dbReference>
<comment type="caution">
    <text evidence="6">The sequence shown here is derived from an EMBL/GenBank/DDBJ whole genome shotgun (WGS) entry which is preliminary data.</text>
</comment>
<dbReference type="GO" id="GO:0005344">
    <property type="term" value="F:oxygen carrier activity"/>
    <property type="evidence" value="ECO:0007669"/>
    <property type="project" value="InterPro"/>
</dbReference>
<dbReference type="GO" id="GO:0020037">
    <property type="term" value="F:heme binding"/>
    <property type="evidence" value="ECO:0007669"/>
    <property type="project" value="InterPro"/>
</dbReference>
<keyword evidence="4" id="KW-0408">Iron</keyword>
<name>A0A850LCN0_9RHOB</name>
<dbReference type="OMA" id="AYFLSGW"/>
<dbReference type="InterPro" id="IPR044203">
    <property type="entry name" value="GlbO/GLB3-like"/>
</dbReference>
<evidence type="ECO:0000256" key="1">
    <source>
        <dbReference type="ARBA" id="ARBA00022448"/>
    </source>
</evidence>
<dbReference type="EMBL" id="JABXIY010000004">
    <property type="protein sequence ID" value="NVK95497.1"/>
    <property type="molecule type" value="Genomic_DNA"/>
</dbReference>
<dbReference type="InterPro" id="IPR009050">
    <property type="entry name" value="Globin-like_sf"/>
</dbReference>
<dbReference type="CDD" id="cd14773">
    <property type="entry name" value="TrHb2_PhHbO-like_O"/>
    <property type="match status" value="1"/>
</dbReference>
<organism evidence="6 7">
    <name type="scientific">Ruegeria pomeroyi</name>
    <dbReference type="NCBI Taxonomy" id="89184"/>
    <lineage>
        <taxon>Bacteria</taxon>
        <taxon>Pseudomonadati</taxon>
        <taxon>Pseudomonadota</taxon>
        <taxon>Alphaproteobacteria</taxon>
        <taxon>Rhodobacterales</taxon>
        <taxon>Roseobacteraceae</taxon>
        <taxon>Ruegeria</taxon>
    </lineage>
</organism>
<evidence type="ECO:0000313" key="7">
    <source>
        <dbReference type="Proteomes" id="UP000565723"/>
    </source>
</evidence>
<dbReference type="RefSeq" id="WP_011047300.1">
    <property type="nucleotide sequence ID" value="NZ_CP076685.1"/>
</dbReference>
<dbReference type="PANTHER" id="PTHR47366">
    <property type="entry name" value="TWO-ON-TWO HEMOGLOBIN-3"/>
    <property type="match status" value="1"/>
</dbReference>
<proteinExistence type="inferred from homology"/>
<dbReference type="AlphaFoldDB" id="A0A850LCN0"/>
<protein>
    <submittedName>
        <fullName evidence="6">Group II truncated hemoglobin</fullName>
    </submittedName>
</protein>
<dbReference type="GO" id="GO:0019825">
    <property type="term" value="F:oxygen binding"/>
    <property type="evidence" value="ECO:0007669"/>
    <property type="project" value="InterPro"/>
</dbReference>
<dbReference type="SUPFAM" id="SSF46458">
    <property type="entry name" value="Globin-like"/>
    <property type="match status" value="1"/>
</dbReference>
<evidence type="ECO:0000256" key="4">
    <source>
        <dbReference type="ARBA" id="ARBA00023004"/>
    </source>
</evidence>
<keyword evidence="2" id="KW-0349">Heme</keyword>
<accession>A0A850LCN0</accession>